<protein>
    <submittedName>
        <fullName evidence="5">ABC transporter ATP-binding protein</fullName>
    </submittedName>
</protein>
<reference evidence="5 6" key="1">
    <citation type="submission" date="2019-03" db="EMBL/GenBank/DDBJ databases">
        <title>Complete genome sequence of Paenisporosarcina antarctica CGMCC 1.6503T.</title>
        <authorList>
            <person name="Rong J.-C."/>
            <person name="Chi N.-Y."/>
            <person name="Zhang Q.-F."/>
        </authorList>
    </citation>
    <scope>NUCLEOTIDE SEQUENCE [LARGE SCALE GENOMIC DNA]</scope>
    <source>
        <strain evidence="5 6">CGMCC 1.6503</strain>
    </source>
</reference>
<dbReference type="GO" id="GO:0005524">
    <property type="term" value="F:ATP binding"/>
    <property type="evidence" value="ECO:0007669"/>
    <property type="project" value="UniProtKB-KW"/>
</dbReference>
<dbReference type="SUPFAM" id="SSF52540">
    <property type="entry name" value="P-loop containing nucleoside triphosphate hydrolases"/>
    <property type="match status" value="1"/>
</dbReference>
<evidence type="ECO:0000259" key="4">
    <source>
        <dbReference type="PROSITE" id="PS50893"/>
    </source>
</evidence>
<keyword evidence="1" id="KW-0813">Transport</keyword>
<gene>
    <name evidence="5" type="ORF">E2636_08825</name>
</gene>
<sequence length="233" mass="26650">MIQIKKLSKKYKTGNIGLHPFDFEIEKGSIVALTGGNGAGKSTFIKLLTNIIRPTTGSIQWGVQRFSYMPDDMEFPTNLTGLEAIRLLGALRNVEEEKCSRILKQVGLYDVRNQKIETFSKGMKQRLCFAQALLSNEKVLILDEPTNGLDPYWIKWMKTFLLEEKRKGKTIIFSTHNFSFVDDIADELLFFYEGHVLIQNKVNTLKLHSSSIENTIVSKLEQLMQEKQKLNSN</sequence>
<dbReference type="SMART" id="SM00382">
    <property type="entry name" value="AAA"/>
    <property type="match status" value="1"/>
</dbReference>
<keyword evidence="6" id="KW-1185">Reference proteome</keyword>
<dbReference type="RefSeq" id="WP_134209876.1">
    <property type="nucleotide sequence ID" value="NZ_CP038015.1"/>
</dbReference>
<dbReference type="Gene3D" id="3.40.50.300">
    <property type="entry name" value="P-loop containing nucleotide triphosphate hydrolases"/>
    <property type="match status" value="1"/>
</dbReference>
<dbReference type="Pfam" id="PF00005">
    <property type="entry name" value="ABC_tran"/>
    <property type="match status" value="1"/>
</dbReference>
<dbReference type="CDD" id="cd03230">
    <property type="entry name" value="ABC_DR_subfamily_A"/>
    <property type="match status" value="1"/>
</dbReference>
<evidence type="ECO:0000256" key="2">
    <source>
        <dbReference type="ARBA" id="ARBA00022741"/>
    </source>
</evidence>
<evidence type="ECO:0000313" key="6">
    <source>
        <dbReference type="Proteomes" id="UP000294292"/>
    </source>
</evidence>
<dbReference type="Proteomes" id="UP000294292">
    <property type="component" value="Chromosome"/>
</dbReference>
<dbReference type="PANTHER" id="PTHR42939">
    <property type="entry name" value="ABC TRANSPORTER ATP-BINDING PROTEIN ALBC-RELATED"/>
    <property type="match status" value="1"/>
</dbReference>
<keyword evidence="2" id="KW-0547">Nucleotide-binding</keyword>
<dbReference type="EMBL" id="CP038015">
    <property type="protein sequence ID" value="QBP41231.1"/>
    <property type="molecule type" value="Genomic_DNA"/>
</dbReference>
<proteinExistence type="predicted"/>
<dbReference type="PROSITE" id="PS50893">
    <property type="entry name" value="ABC_TRANSPORTER_2"/>
    <property type="match status" value="1"/>
</dbReference>
<dbReference type="InterPro" id="IPR051782">
    <property type="entry name" value="ABC_Transporter_VariousFunc"/>
</dbReference>
<dbReference type="OrthoDB" id="9804819at2"/>
<name>A0A4P6ZXQ0_9BACL</name>
<dbReference type="InterPro" id="IPR003593">
    <property type="entry name" value="AAA+_ATPase"/>
</dbReference>
<evidence type="ECO:0000256" key="3">
    <source>
        <dbReference type="ARBA" id="ARBA00022840"/>
    </source>
</evidence>
<evidence type="ECO:0000313" key="5">
    <source>
        <dbReference type="EMBL" id="QBP41231.1"/>
    </source>
</evidence>
<organism evidence="5 6">
    <name type="scientific">Paenisporosarcina antarctica</name>
    <dbReference type="NCBI Taxonomy" id="417367"/>
    <lineage>
        <taxon>Bacteria</taxon>
        <taxon>Bacillati</taxon>
        <taxon>Bacillota</taxon>
        <taxon>Bacilli</taxon>
        <taxon>Bacillales</taxon>
        <taxon>Caryophanaceae</taxon>
        <taxon>Paenisporosarcina</taxon>
    </lineage>
</organism>
<dbReference type="PANTHER" id="PTHR42939:SF1">
    <property type="entry name" value="ABC TRANSPORTER ATP-BINDING PROTEIN ALBC-RELATED"/>
    <property type="match status" value="1"/>
</dbReference>
<feature type="domain" description="ABC transporter" evidence="4">
    <location>
        <begin position="2"/>
        <end position="218"/>
    </location>
</feature>
<dbReference type="AlphaFoldDB" id="A0A4P6ZXQ0"/>
<dbReference type="PROSITE" id="PS00211">
    <property type="entry name" value="ABC_TRANSPORTER_1"/>
    <property type="match status" value="1"/>
</dbReference>
<dbReference type="InterPro" id="IPR003439">
    <property type="entry name" value="ABC_transporter-like_ATP-bd"/>
</dbReference>
<evidence type="ECO:0000256" key="1">
    <source>
        <dbReference type="ARBA" id="ARBA00022448"/>
    </source>
</evidence>
<dbReference type="InterPro" id="IPR027417">
    <property type="entry name" value="P-loop_NTPase"/>
</dbReference>
<dbReference type="KEGG" id="panc:E2636_08825"/>
<accession>A0A4P6ZXQ0</accession>
<keyword evidence="3 5" id="KW-0067">ATP-binding</keyword>
<dbReference type="InterPro" id="IPR017871">
    <property type="entry name" value="ABC_transporter-like_CS"/>
</dbReference>
<dbReference type="GO" id="GO:0016887">
    <property type="term" value="F:ATP hydrolysis activity"/>
    <property type="evidence" value="ECO:0007669"/>
    <property type="project" value="InterPro"/>
</dbReference>